<comment type="caution">
    <text evidence="1">The sequence shown here is derived from an EMBL/GenBank/DDBJ whole genome shotgun (WGS) entry which is preliminary data.</text>
</comment>
<accession>A0A5C5ZJF7</accession>
<dbReference type="Proteomes" id="UP000315440">
    <property type="component" value="Unassembled WGS sequence"/>
</dbReference>
<organism evidence="1 2">
    <name type="scientific">Pseudobythopirellula maris</name>
    <dbReference type="NCBI Taxonomy" id="2527991"/>
    <lineage>
        <taxon>Bacteria</taxon>
        <taxon>Pseudomonadati</taxon>
        <taxon>Planctomycetota</taxon>
        <taxon>Planctomycetia</taxon>
        <taxon>Pirellulales</taxon>
        <taxon>Lacipirellulaceae</taxon>
        <taxon>Pseudobythopirellula</taxon>
    </lineage>
</organism>
<proteinExistence type="predicted"/>
<dbReference type="RefSeq" id="WP_146402531.1">
    <property type="nucleotide sequence ID" value="NZ_SJPQ01000004.1"/>
</dbReference>
<protein>
    <submittedName>
        <fullName evidence="1">Uncharacterized protein</fullName>
    </submittedName>
</protein>
<dbReference type="OrthoDB" id="5975956at2"/>
<keyword evidence="2" id="KW-1185">Reference proteome</keyword>
<dbReference type="EMBL" id="SJPQ01000004">
    <property type="protein sequence ID" value="TWT86613.1"/>
    <property type="molecule type" value="Genomic_DNA"/>
</dbReference>
<name>A0A5C5ZJF7_9BACT</name>
<sequence length="88" mass="9948">MPDADVTQLYVVRVDGAARLSKLRSSRTHDAMELAEGFFLVRSTDTQSRLYHDLKRLVQPESLFVGKLDERPKFKGVAAGSLKWLRDG</sequence>
<evidence type="ECO:0000313" key="1">
    <source>
        <dbReference type="EMBL" id="TWT86613.1"/>
    </source>
</evidence>
<gene>
    <name evidence="1" type="ORF">Mal64_34400</name>
</gene>
<dbReference type="AlphaFoldDB" id="A0A5C5ZJF7"/>
<reference evidence="1 2" key="1">
    <citation type="submission" date="2019-02" db="EMBL/GenBank/DDBJ databases">
        <title>Deep-cultivation of Planctomycetes and their phenomic and genomic characterization uncovers novel biology.</title>
        <authorList>
            <person name="Wiegand S."/>
            <person name="Jogler M."/>
            <person name="Boedeker C."/>
            <person name="Pinto D."/>
            <person name="Vollmers J."/>
            <person name="Rivas-Marin E."/>
            <person name="Kohn T."/>
            <person name="Peeters S.H."/>
            <person name="Heuer A."/>
            <person name="Rast P."/>
            <person name="Oberbeckmann S."/>
            <person name="Bunk B."/>
            <person name="Jeske O."/>
            <person name="Meyerdierks A."/>
            <person name="Storesund J.E."/>
            <person name="Kallscheuer N."/>
            <person name="Luecker S."/>
            <person name="Lage O.M."/>
            <person name="Pohl T."/>
            <person name="Merkel B.J."/>
            <person name="Hornburger P."/>
            <person name="Mueller R.-W."/>
            <person name="Bruemmer F."/>
            <person name="Labrenz M."/>
            <person name="Spormann A.M."/>
            <person name="Op Den Camp H."/>
            <person name="Overmann J."/>
            <person name="Amann R."/>
            <person name="Jetten M.S.M."/>
            <person name="Mascher T."/>
            <person name="Medema M.H."/>
            <person name="Devos D.P."/>
            <person name="Kaster A.-K."/>
            <person name="Ovreas L."/>
            <person name="Rohde M."/>
            <person name="Galperin M.Y."/>
            <person name="Jogler C."/>
        </authorList>
    </citation>
    <scope>NUCLEOTIDE SEQUENCE [LARGE SCALE GENOMIC DNA]</scope>
    <source>
        <strain evidence="1 2">Mal64</strain>
    </source>
</reference>
<evidence type="ECO:0000313" key="2">
    <source>
        <dbReference type="Proteomes" id="UP000315440"/>
    </source>
</evidence>